<dbReference type="GO" id="GO:0016787">
    <property type="term" value="F:hydrolase activity"/>
    <property type="evidence" value="ECO:0007669"/>
    <property type="project" value="InterPro"/>
</dbReference>
<reference evidence="3 4" key="1">
    <citation type="journal article" date="2016" name="Sci. Rep.">
        <title>Peltaster fructicola genome reveals evolution from an invasive phytopathogen to an ectophytic parasite.</title>
        <authorList>
            <person name="Xu C."/>
            <person name="Chen H."/>
            <person name="Gleason M.L."/>
            <person name="Xu J.R."/>
            <person name="Liu H."/>
            <person name="Zhang R."/>
            <person name="Sun G."/>
        </authorList>
    </citation>
    <scope>NUCLEOTIDE SEQUENCE [LARGE SCALE GENOMIC DNA]</scope>
    <source>
        <strain evidence="3 4">LNHT1506</strain>
    </source>
</reference>
<dbReference type="AlphaFoldDB" id="A0A6H0XWX4"/>
<evidence type="ECO:0000256" key="1">
    <source>
        <dbReference type="ARBA" id="ARBA00038310"/>
    </source>
</evidence>
<dbReference type="Proteomes" id="UP000503462">
    <property type="component" value="Chromosome 3"/>
</dbReference>
<accession>A0A6H0XWX4</accession>
<dbReference type="SUPFAM" id="SSF51556">
    <property type="entry name" value="Metallo-dependent hydrolases"/>
    <property type="match status" value="1"/>
</dbReference>
<dbReference type="InterPro" id="IPR052350">
    <property type="entry name" value="Metallo-dep_Lactonases"/>
</dbReference>
<dbReference type="PANTHER" id="PTHR43569:SF2">
    <property type="entry name" value="AMIDOHYDROLASE-RELATED DOMAIN-CONTAINING PROTEIN"/>
    <property type="match status" value="1"/>
</dbReference>
<keyword evidence="4" id="KW-1185">Reference proteome</keyword>
<dbReference type="EMBL" id="CP051141">
    <property type="protein sequence ID" value="QIW99097.1"/>
    <property type="molecule type" value="Genomic_DNA"/>
</dbReference>
<evidence type="ECO:0000313" key="4">
    <source>
        <dbReference type="Proteomes" id="UP000503462"/>
    </source>
</evidence>
<dbReference type="OrthoDB" id="2135488at2759"/>
<proteinExistence type="inferred from homology"/>
<protein>
    <recommendedName>
        <fullName evidence="2">Amidohydrolase-related domain-containing protein</fullName>
    </recommendedName>
</protein>
<dbReference type="Gene3D" id="3.20.20.140">
    <property type="entry name" value="Metal-dependent hydrolases"/>
    <property type="match status" value="1"/>
</dbReference>
<evidence type="ECO:0000259" key="2">
    <source>
        <dbReference type="Pfam" id="PF04909"/>
    </source>
</evidence>
<gene>
    <name evidence="3" type="ORF">AMS68_004615</name>
</gene>
<dbReference type="Pfam" id="PF04909">
    <property type="entry name" value="Amidohydro_2"/>
    <property type="match status" value="1"/>
</dbReference>
<comment type="similarity">
    <text evidence="1">Belongs to the metallo-dependent hydrolases superfamily.</text>
</comment>
<feature type="domain" description="Amidohydrolase-related" evidence="2">
    <location>
        <begin position="204"/>
        <end position="337"/>
    </location>
</feature>
<dbReference type="InterPro" id="IPR006680">
    <property type="entry name" value="Amidohydro-rel"/>
</dbReference>
<organism evidence="3 4">
    <name type="scientific">Peltaster fructicola</name>
    <dbReference type="NCBI Taxonomy" id="286661"/>
    <lineage>
        <taxon>Eukaryota</taxon>
        <taxon>Fungi</taxon>
        <taxon>Dikarya</taxon>
        <taxon>Ascomycota</taxon>
        <taxon>Pezizomycotina</taxon>
        <taxon>Dothideomycetes</taxon>
        <taxon>Dothideomycetes incertae sedis</taxon>
        <taxon>Peltaster</taxon>
    </lineage>
</organism>
<sequence length="339" mass="38330">MVIDSHVHLWPQSMADESGHRWMTPGMPLAKEHNLADYLTAVQHTYSPDLFGGFIFVETDPRHEHSDSTLAERYRGPLDEIRFLQAEISKPDFRRLLVAAVIWAPLLESTIDLRSWLSMAQQVAGEVLWPRVRGFRYLLQDITDRARFEQLVCHGSFVENLKVLGQKNFAFDVGVDQHSGGIWQLYLVADAIKQAHTDVPDSQKVICILNHLCKPNFSDDSTHYQEWCSAMKQLSMCSRVFVKLSGAFSELPDSTGSAEDVAGRLKPWIQYLVEHFGPDRLMFGSDWPVCNLGGPSESSSWSFWSEIVAAALTDPGYALDERAQQRIWQGTALEAYGVE</sequence>
<dbReference type="PANTHER" id="PTHR43569">
    <property type="entry name" value="AMIDOHYDROLASE"/>
    <property type="match status" value="1"/>
</dbReference>
<name>A0A6H0XWX4_9PEZI</name>
<evidence type="ECO:0000313" key="3">
    <source>
        <dbReference type="EMBL" id="QIW99097.1"/>
    </source>
</evidence>
<dbReference type="InterPro" id="IPR032466">
    <property type="entry name" value="Metal_Hydrolase"/>
</dbReference>